<reference evidence="1" key="1">
    <citation type="submission" date="2021-01" db="EMBL/GenBank/DDBJ databases">
        <authorList>
            <person name="Sun H.-H."/>
            <person name="Zhang S."/>
            <person name="Zhang Y.-J."/>
        </authorList>
    </citation>
    <scope>NUCLEOTIDE SEQUENCE</scope>
    <source>
        <strain evidence="1">CMM1</strain>
    </source>
</reference>
<dbReference type="RefSeq" id="YP_010218786.1">
    <property type="nucleotide sequence ID" value="NC_058917.1"/>
</dbReference>
<keyword evidence="1" id="KW-0255">Endonuclease</keyword>
<dbReference type="AlphaFoldDB" id="A0A8K1I802"/>
<accession>A0A8K1I802</accession>
<name>A0A8K1I802_9PEZI</name>
<protein>
    <submittedName>
        <fullName evidence="1">LAGLIDADG endonuclease</fullName>
    </submittedName>
</protein>
<keyword evidence="1" id="KW-0378">Hydrolase</keyword>
<proteinExistence type="predicted"/>
<gene>
    <name evidence="1" type="primary">orf209</name>
</gene>
<geneLocation type="mitochondrion" evidence="1"/>
<evidence type="ECO:0000313" key="1">
    <source>
        <dbReference type="EMBL" id="UBU98593.1"/>
    </source>
</evidence>
<organism evidence="1">
    <name type="scientific">Morchella brunnea</name>
    <dbReference type="NCBI Taxonomy" id="1174671"/>
    <lineage>
        <taxon>Eukaryota</taxon>
        <taxon>Fungi</taxon>
        <taxon>Dikarya</taxon>
        <taxon>Ascomycota</taxon>
        <taxon>Pezizomycotina</taxon>
        <taxon>Pezizomycetes</taxon>
        <taxon>Pezizales</taxon>
        <taxon>Morchellaceae</taxon>
        <taxon>Morchella</taxon>
    </lineage>
</organism>
<dbReference type="EMBL" id="MW538937">
    <property type="protein sequence ID" value="UBU98593.1"/>
    <property type="molecule type" value="Genomic_DNA"/>
</dbReference>
<sequence length="209" mass="23809">MTHFSNCICRLRKKRLPLNIAIKARISFFAFTIKVAESLFKYTLPMFNWFCIKYNKGKSAKCKWIEKTDFPPVTTKEPSPSVNPINHSKTPLSNHLLSPLPPPIYFLMEINGREGSDRLEGRHRLLNPFESVNLFIPYWLIPCLWNFPPQGGSFVSSCKLEAAAGYIIPPRGEEFNLVTSQPKPILYCILGTIWGATIVLNDFIDFAAI</sequence>
<dbReference type="GeneID" id="68665253"/>
<keyword evidence="1" id="KW-0540">Nuclease</keyword>
<keyword evidence="1" id="KW-0496">Mitochondrion</keyword>
<dbReference type="GO" id="GO:0004519">
    <property type="term" value="F:endonuclease activity"/>
    <property type="evidence" value="ECO:0007669"/>
    <property type="project" value="UniProtKB-KW"/>
</dbReference>